<keyword evidence="1" id="KW-1133">Transmembrane helix</keyword>
<proteinExistence type="predicted"/>
<sequence>MFVDWSGVILAILRVVKKEKHKVDPKYIVIKPRMLSDDNILKGVAALRAVLTFIPPAAIAVPVLSLGEMGFQIWKRISLARDYDQIKFPPMDPNTMRLQFEFDEELSKHYSHLCAEHNWNDETISELEVIWNDLEYITSLEMLQGKYPHLDEEWLTSRATRNKNILQANLYQIEQEIQKVSHRPEIKANLAEGLNALKSLFPAMNDWSLFNSEAFQEIFELIDTVF</sequence>
<dbReference type="AlphaFoldDB" id="A0A0F9ICZ9"/>
<feature type="transmembrane region" description="Helical" evidence="1">
    <location>
        <begin position="45"/>
        <end position="66"/>
    </location>
</feature>
<reference evidence="2" key="1">
    <citation type="journal article" date="2015" name="Nature">
        <title>Complex archaea that bridge the gap between prokaryotes and eukaryotes.</title>
        <authorList>
            <person name="Spang A."/>
            <person name="Saw J.H."/>
            <person name="Jorgensen S.L."/>
            <person name="Zaremba-Niedzwiedzka K."/>
            <person name="Martijn J."/>
            <person name="Lind A.E."/>
            <person name="van Eijk R."/>
            <person name="Schleper C."/>
            <person name="Guy L."/>
            <person name="Ettema T.J."/>
        </authorList>
    </citation>
    <scope>NUCLEOTIDE SEQUENCE</scope>
</reference>
<name>A0A0F9ICZ9_9ZZZZ</name>
<dbReference type="EMBL" id="LAZR01014409">
    <property type="protein sequence ID" value="KKM17624.1"/>
    <property type="molecule type" value="Genomic_DNA"/>
</dbReference>
<evidence type="ECO:0000313" key="2">
    <source>
        <dbReference type="EMBL" id="KKM17624.1"/>
    </source>
</evidence>
<accession>A0A0F9ICZ9</accession>
<protein>
    <submittedName>
        <fullName evidence="2">Uncharacterized protein</fullName>
    </submittedName>
</protein>
<keyword evidence="1" id="KW-0812">Transmembrane</keyword>
<comment type="caution">
    <text evidence="2">The sequence shown here is derived from an EMBL/GenBank/DDBJ whole genome shotgun (WGS) entry which is preliminary data.</text>
</comment>
<keyword evidence="1" id="KW-0472">Membrane</keyword>
<organism evidence="2">
    <name type="scientific">marine sediment metagenome</name>
    <dbReference type="NCBI Taxonomy" id="412755"/>
    <lineage>
        <taxon>unclassified sequences</taxon>
        <taxon>metagenomes</taxon>
        <taxon>ecological metagenomes</taxon>
    </lineage>
</organism>
<gene>
    <name evidence="2" type="ORF">LCGC14_1673900</name>
</gene>
<evidence type="ECO:0000256" key="1">
    <source>
        <dbReference type="SAM" id="Phobius"/>
    </source>
</evidence>